<keyword evidence="3 6" id="KW-0645">Protease</keyword>
<feature type="domain" description="Peptidase S9A N-terminal" evidence="8">
    <location>
        <begin position="9"/>
        <end position="151"/>
    </location>
</feature>
<dbReference type="PRINTS" id="PR00862">
    <property type="entry name" value="PROLIGOPTASE"/>
</dbReference>
<keyword evidence="4 6" id="KW-0378">Hydrolase</keyword>
<dbReference type="Pfam" id="PF02897">
    <property type="entry name" value="Peptidase_S9_N"/>
    <property type="match status" value="1"/>
</dbReference>
<dbReference type="FunFam" id="3.40.50.1820:FF:000005">
    <property type="entry name" value="Prolyl endopeptidase"/>
    <property type="match status" value="1"/>
</dbReference>
<protein>
    <recommendedName>
        <fullName evidence="6">Prolyl endopeptidase</fullName>
        <ecNumber evidence="6">3.4.21.-</ecNumber>
    </recommendedName>
</protein>
<dbReference type="PANTHER" id="PTHR42881">
    <property type="entry name" value="PROLYL ENDOPEPTIDASE"/>
    <property type="match status" value="1"/>
</dbReference>
<dbReference type="Pfam" id="PF00326">
    <property type="entry name" value="Peptidase_S9"/>
    <property type="match status" value="1"/>
</dbReference>
<proteinExistence type="inferred from homology"/>
<dbReference type="PANTHER" id="PTHR42881:SF2">
    <property type="entry name" value="PROLYL ENDOPEPTIDASE"/>
    <property type="match status" value="1"/>
</dbReference>
<dbReference type="GO" id="GO:0006508">
    <property type="term" value="P:proteolysis"/>
    <property type="evidence" value="ECO:0007669"/>
    <property type="project" value="UniProtKB-KW"/>
</dbReference>
<dbReference type="InterPro" id="IPR023302">
    <property type="entry name" value="Pept_S9A_N"/>
</dbReference>
<dbReference type="InterPro" id="IPR051167">
    <property type="entry name" value="Prolyl_oligopep/macrocyclase"/>
</dbReference>
<dbReference type="Gene3D" id="2.130.10.120">
    <property type="entry name" value="Prolyl oligopeptidase, N-terminal domain"/>
    <property type="match status" value="1"/>
</dbReference>
<evidence type="ECO:0000256" key="2">
    <source>
        <dbReference type="ARBA" id="ARBA00005228"/>
    </source>
</evidence>
<dbReference type="InterPro" id="IPR029058">
    <property type="entry name" value="AB_hydrolase_fold"/>
</dbReference>
<dbReference type="InterPro" id="IPR001375">
    <property type="entry name" value="Peptidase_S9_cat"/>
</dbReference>
<dbReference type="GO" id="GO:0070012">
    <property type="term" value="F:oligopeptidase activity"/>
    <property type="evidence" value="ECO:0007669"/>
    <property type="project" value="TreeGrafter"/>
</dbReference>
<name>A0A7S2SXG9_9CHLO</name>
<feature type="domain" description="Peptidase S9 prolyl oligopeptidase catalytic" evidence="7">
    <location>
        <begin position="225"/>
        <end position="452"/>
    </location>
</feature>
<dbReference type="SUPFAM" id="SSF50993">
    <property type="entry name" value="Peptidase/esterase 'gauge' domain"/>
    <property type="match status" value="1"/>
</dbReference>
<evidence type="ECO:0000259" key="8">
    <source>
        <dbReference type="Pfam" id="PF02897"/>
    </source>
</evidence>
<organism evidence="9">
    <name type="scientific">Chloropicon primus</name>
    <dbReference type="NCBI Taxonomy" id="1764295"/>
    <lineage>
        <taxon>Eukaryota</taxon>
        <taxon>Viridiplantae</taxon>
        <taxon>Chlorophyta</taxon>
        <taxon>Chloropicophyceae</taxon>
        <taxon>Chloropicales</taxon>
        <taxon>Chloropicaceae</taxon>
        <taxon>Chloropicon</taxon>
    </lineage>
</organism>
<keyword evidence="5 6" id="KW-0720">Serine protease</keyword>
<dbReference type="AlphaFoldDB" id="A0A7S2SXG9"/>
<dbReference type="SUPFAM" id="SSF53474">
    <property type="entry name" value="alpha/beta-Hydrolases"/>
    <property type="match status" value="1"/>
</dbReference>
<evidence type="ECO:0000256" key="4">
    <source>
        <dbReference type="ARBA" id="ARBA00022801"/>
    </source>
</evidence>
<evidence type="ECO:0000256" key="1">
    <source>
        <dbReference type="ARBA" id="ARBA00001070"/>
    </source>
</evidence>
<dbReference type="Gene3D" id="3.40.50.1820">
    <property type="entry name" value="alpha/beta hydrolase"/>
    <property type="match status" value="1"/>
</dbReference>
<sequence length="462" mass="50086">MPQGSTFADAIAVIDDFEAEYEYVSNDGSAFVFKTNHKAPRSKVLRVDVADKTNFGTPEAWETLIPEDPADVLEWVSAMKGGNLVTCYLHNARHILQHRSSGTGELKRSLDELPVGSVAGFTGNADDDEAFVKFTSFTSPGSIFRLDVSGSSCKVEVFKETELNCPAYKPEDLVTEQVFVKSKDGTRVPMFVVGTKGAVGELRGESPKGAALLYGYGGFNISLTPSFSASRLSYILGFGGVVAIANLRGGGEFGEEWHKAGVGLQKQNVFDDFQSCGEFLIREGYCAEDKLAIEGGSNGGLLVGACLNQRPDLFACGIAHVGVMDMLKFQRFTIGHAWCTDFGNSEDSDEMFEYIVKYSPLHNVPSGSEVTYPATMVLTGDHDDRVVPLHSLKFIAELQYQQILSILENGEEPVQTNPLVARIETRAGHGAGKPTKKVIQQNADVYSFVAAATSTPWVLADK</sequence>
<dbReference type="GO" id="GO:0005829">
    <property type="term" value="C:cytosol"/>
    <property type="evidence" value="ECO:0007669"/>
    <property type="project" value="TreeGrafter"/>
</dbReference>
<dbReference type="GO" id="GO:0004252">
    <property type="term" value="F:serine-type endopeptidase activity"/>
    <property type="evidence" value="ECO:0007669"/>
    <property type="project" value="UniProtKB-UniRule"/>
</dbReference>
<dbReference type="EC" id="3.4.21.-" evidence="6"/>
<gene>
    <name evidence="9" type="ORF">CPRI1469_LOCUS1158</name>
</gene>
<accession>A0A7S2SXG9</accession>
<comment type="catalytic activity">
    <reaction evidence="1">
        <text>Hydrolysis of Pro-|-Xaa &gt;&gt; Ala-|-Xaa in oligopeptides.</text>
        <dbReference type="EC" id="3.4.21.26"/>
    </reaction>
</comment>
<evidence type="ECO:0000313" key="9">
    <source>
        <dbReference type="EMBL" id="CAD9712317.1"/>
    </source>
</evidence>
<evidence type="ECO:0000256" key="5">
    <source>
        <dbReference type="ARBA" id="ARBA00022825"/>
    </source>
</evidence>
<evidence type="ECO:0000259" key="7">
    <source>
        <dbReference type="Pfam" id="PF00326"/>
    </source>
</evidence>
<dbReference type="EMBL" id="HBHL01002040">
    <property type="protein sequence ID" value="CAD9712317.1"/>
    <property type="molecule type" value="Transcribed_RNA"/>
</dbReference>
<dbReference type="InterPro" id="IPR002470">
    <property type="entry name" value="Peptidase_S9A"/>
</dbReference>
<evidence type="ECO:0000256" key="6">
    <source>
        <dbReference type="RuleBase" id="RU368024"/>
    </source>
</evidence>
<evidence type="ECO:0000256" key="3">
    <source>
        <dbReference type="ARBA" id="ARBA00022670"/>
    </source>
</evidence>
<reference evidence="9" key="1">
    <citation type="submission" date="2021-01" db="EMBL/GenBank/DDBJ databases">
        <authorList>
            <person name="Corre E."/>
            <person name="Pelletier E."/>
            <person name="Niang G."/>
            <person name="Scheremetjew M."/>
            <person name="Finn R."/>
            <person name="Kale V."/>
            <person name="Holt S."/>
            <person name="Cochrane G."/>
            <person name="Meng A."/>
            <person name="Brown T."/>
            <person name="Cohen L."/>
        </authorList>
    </citation>
    <scope>NUCLEOTIDE SEQUENCE</scope>
    <source>
        <strain evidence="9">CCMP1205</strain>
    </source>
</reference>
<comment type="similarity">
    <text evidence="2 6">Belongs to the peptidase S9A family.</text>
</comment>